<evidence type="ECO:0000313" key="2">
    <source>
        <dbReference type="Proteomes" id="UP000013006"/>
    </source>
</evidence>
<dbReference type="EMBL" id="CP003928">
    <property type="protein sequence ID" value="AGJ62358.1"/>
    <property type="molecule type" value="Genomic_DNA"/>
</dbReference>
<dbReference type="KEGG" id="sic:SiL_0905"/>
<evidence type="ECO:0000313" key="1">
    <source>
        <dbReference type="EMBL" id="AGJ62358.1"/>
    </source>
</evidence>
<gene>
    <name evidence="1" type="ORF">SiL_0905</name>
</gene>
<dbReference type="HOGENOM" id="CLU_2911707_0_0_2"/>
<protein>
    <submittedName>
        <fullName evidence="1">Uncharacterized protein</fullName>
    </submittedName>
</protein>
<dbReference type="RefSeq" id="WP_015581070.1">
    <property type="nucleotide sequence ID" value="NC_021058.1"/>
</dbReference>
<reference evidence="1 2" key="1">
    <citation type="journal article" date="2013" name="Open Biol.">
        <title>Genomics and genetics of Sulfolobus islandicus LAL14/1, a model hyperthermophilic archaeon.</title>
        <authorList>
            <person name="Jaubert C."/>
            <person name="Danioux C."/>
            <person name="Oberto J."/>
            <person name="Cortez D."/>
            <person name="Bize A."/>
            <person name="Krupovic M."/>
            <person name="She Q."/>
            <person name="Forterre P."/>
            <person name="Prangishvili D."/>
            <person name="Sezonov G."/>
        </authorList>
    </citation>
    <scope>NUCLEOTIDE SEQUENCE [LARGE SCALE GENOMIC DNA]</scope>
    <source>
        <strain evidence="1">LAL14/1</strain>
    </source>
</reference>
<organism>
    <name type="scientific">Saccharolobus islandicus LAL14/1</name>
    <dbReference type="NCBI Taxonomy" id="1241935"/>
    <lineage>
        <taxon>Archaea</taxon>
        <taxon>Thermoproteota</taxon>
        <taxon>Thermoprotei</taxon>
        <taxon>Sulfolobales</taxon>
        <taxon>Sulfolobaceae</taxon>
        <taxon>Saccharolobus</taxon>
    </lineage>
</organism>
<dbReference type="Proteomes" id="UP000013006">
    <property type="component" value="Chromosome"/>
</dbReference>
<dbReference type="AlphaFoldDB" id="M9U8D5"/>
<sequence>MKRKEIRKRVGISYLLLREYVKKAHIKPVIILNFHFPVDVNPPLKNKSIVLKDVSFTLNFD</sequence>
<proteinExistence type="predicted"/>
<dbReference type="GeneID" id="15297396"/>
<accession>M9U8D5</accession>
<name>M9U8D5_SACIS</name>